<sequence length="165" mass="18151">MSETVSASPRKSELLEIVKTLFDVTRKLSEIVQALAAQTGESPPAVEALAGSRAKSEEALAQASECLSMQQAWSLPRPPEGEAHRHEGKETRGELRKDILVELLQRGRAFPLELAAALLTFVEDIRPVLVELEREELIRIRQVAGADVIELTPRGRNAARRLNGP</sequence>
<name>A0A212QNM7_9CHLR</name>
<dbReference type="RefSeq" id="WP_088570461.1">
    <property type="nucleotide sequence ID" value="NZ_FYEK01000012.1"/>
</dbReference>
<keyword evidence="3" id="KW-1185">Reference proteome</keyword>
<dbReference type="EMBL" id="FYEK01000012">
    <property type="protein sequence ID" value="SNB61020.1"/>
    <property type="molecule type" value="Genomic_DNA"/>
</dbReference>
<evidence type="ECO:0000313" key="3">
    <source>
        <dbReference type="Proteomes" id="UP000197025"/>
    </source>
</evidence>
<proteinExistence type="predicted"/>
<gene>
    <name evidence="2" type="ORF">SAMN02746019_00026550</name>
</gene>
<dbReference type="InParanoid" id="A0A212QNM7"/>
<organism evidence="2 3">
    <name type="scientific">Thermoflexus hugenholtzii JAD2</name>
    <dbReference type="NCBI Taxonomy" id="877466"/>
    <lineage>
        <taxon>Bacteria</taxon>
        <taxon>Bacillati</taxon>
        <taxon>Chloroflexota</taxon>
        <taxon>Thermoflexia</taxon>
        <taxon>Thermoflexales</taxon>
        <taxon>Thermoflexaceae</taxon>
        <taxon>Thermoflexus</taxon>
    </lineage>
</organism>
<protein>
    <submittedName>
        <fullName evidence="2">Uncharacterized protein</fullName>
    </submittedName>
</protein>
<evidence type="ECO:0000313" key="2">
    <source>
        <dbReference type="EMBL" id="SNB61020.1"/>
    </source>
</evidence>
<dbReference type="Proteomes" id="UP000197025">
    <property type="component" value="Unassembled WGS sequence"/>
</dbReference>
<feature type="compositionally biased region" description="Basic and acidic residues" evidence="1">
    <location>
        <begin position="79"/>
        <end position="91"/>
    </location>
</feature>
<feature type="region of interest" description="Disordered" evidence="1">
    <location>
        <begin position="71"/>
        <end position="91"/>
    </location>
</feature>
<accession>A0A212QNM7</accession>
<reference evidence="3" key="1">
    <citation type="submission" date="2017-06" db="EMBL/GenBank/DDBJ databases">
        <authorList>
            <person name="Varghese N."/>
            <person name="Submissions S."/>
        </authorList>
    </citation>
    <scope>NUCLEOTIDE SEQUENCE [LARGE SCALE GENOMIC DNA]</scope>
    <source>
        <strain evidence="3">JAD2</strain>
    </source>
</reference>
<dbReference type="AlphaFoldDB" id="A0A212QNM7"/>
<evidence type="ECO:0000256" key="1">
    <source>
        <dbReference type="SAM" id="MobiDB-lite"/>
    </source>
</evidence>